<evidence type="ECO:0000313" key="5">
    <source>
        <dbReference type="Proteomes" id="UP000031518"/>
    </source>
</evidence>
<keyword evidence="5" id="KW-1185">Reference proteome</keyword>
<reference evidence="4 5" key="2">
    <citation type="submission" date="2015-01" db="EMBL/GenBank/DDBJ databases">
        <title>Complete genome sequence of Pyrinomonas methylaliphatogenes type strain K22T.</title>
        <authorList>
            <person name="Lee K.C.Y."/>
            <person name="Power J.F."/>
            <person name="Dunfield P.F."/>
            <person name="Morgan X.C."/>
            <person name="Huttenhower C."/>
            <person name="Stott M.B."/>
        </authorList>
    </citation>
    <scope>NUCLEOTIDE SEQUENCE [LARGE SCALE GENOMIC DNA]</scope>
    <source>
        <strain evidence="4 5">K22</strain>
    </source>
</reference>
<accession>A0A0B6WUU3</accession>
<feature type="domain" description="Response regulatory" evidence="2">
    <location>
        <begin position="3"/>
        <end position="119"/>
    </location>
</feature>
<dbReference type="EMBL" id="CBXV010000002">
    <property type="protein sequence ID" value="CDM64502.1"/>
    <property type="molecule type" value="Genomic_DNA"/>
</dbReference>
<proteinExistence type="predicted"/>
<protein>
    <submittedName>
        <fullName evidence="4">Predicted signal transduction protein</fullName>
    </submittedName>
</protein>
<dbReference type="InterPro" id="IPR013976">
    <property type="entry name" value="HDOD"/>
</dbReference>
<evidence type="ECO:0000259" key="3">
    <source>
        <dbReference type="PROSITE" id="PS51833"/>
    </source>
</evidence>
<dbReference type="SUPFAM" id="SSF109604">
    <property type="entry name" value="HD-domain/PDEase-like"/>
    <property type="match status" value="1"/>
</dbReference>
<dbReference type="RefSeq" id="WP_060635252.1">
    <property type="nucleotide sequence ID" value="NZ_CBXV010000002.1"/>
</dbReference>
<sequence length="399" mass="44702">MRKILFVDSKYDAIGGMQWLTRSIGAQWAMTFVRTEEEALKKLAENDDFDAVVINPQSNAEKGMGLLAELMRHHPRPVRMILSDKLDQEMLTKWLGPAHRRLSRSCTAADLEKAIERACALRDLLANESLQRVVAQMDSLPSLPSVYAQLIEELQSPSPSVRKVGEIIAHDLALTAKVLQVVNSAFFGLRRKITSPSEATMFLGLDTIISLVLAISVFSHFNAKRLSNFSPEALWSHSLQTAVFAKQIVRLERHADKMAEDAFTAGLLHDAGKIVLATMLPEWYEQALRLVADKRYLFADAEQEVFGTTHAEVGAYLFGLWGLPDQIIEAVAFHHRPGDRAGGDFDALIAVHAADIFEHEGRSYTPVPDFGYLERNDLLERFMSWRNVCLRMRGAEEGS</sequence>
<name>A0A0B6WUU3_9BACT</name>
<dbReference type="SMART" id="SM00471">
    <property type="entry name" value="HDc"/>
    <property type="match status" value="1"/>
</dbReference>
<dbReference type="SUPFAM" id="SSF52172">
    <property type="entry name" value="CheY-like"/>
    <property type="match status" value="1"/>
</dbReference>
<gene>
    <name evidence="4" type="ORF">PYK22_00496</name>
</gene>
<feature type="domain" description="HDOD" evidence="3">
    <location>
        <begin position="140"/>
        <end position="337"/>
    </location>
</feature>
<dbReference type="PANTHER" id="PTHR33525">
    <property type="match status" value="1"/>
</dbReference>
<dbReference type="STRING" id="454194.PYK22_00496"/>
<dbReference type="Proteomes" id="UP000031518">
    <property type="component" value="Unassembled WGS sequence"/>
</dbReference>
<evidence type="ECO:0000259" key="2">
    <source>
        <dbReference type="PROSITE" id="PS50110"/>
    </source>
</evidence>
<evidence type="ECO:0000256" key="1">
    <source>
        <dbReference type="PROSITE-ProRule" id="PRU00169"/>
    </source>
</evidence>
<dbReference type="GO" id="GO:0000160">
    <property type="term" value="P:phosphorelay signal transduction system"/>
    <property type="evidence" value="ECO:0007669"/>
    <property type="project" value="InterPro"/>
</dbReference>
<dbReference type="PANTHER" id="PTHR33525:SF3">
    <property type="entry name" value="RIBONUCLEASE Y"/>
    <property type="match status" value="1"/>
</dbReference>
<dbReference type="Gene3D" id="3.40.50.2300">
    <property type="match status" value="1"/>
</dbReference>
<dbReference type="PROSITE" id="PS50110">
    <property type="entry name" value="RESPONSE_REGULATORY"/>
    <property type="match status" value="1"/>
</dbReference>
<dbReference type="OrthoDB" id="119465at2"/>
<dbReference type="PROSITE" id="PS51833">
    <property type="entry name" value="HDOD"/>
    <property type="match status" value="1"/>
</dbReference>
<comment type="caution">
    <text evidence="1">Lacks conserved residue(s) required for the propagation of feature annotation.</text>
</comment>
<dbReference type="CDD" id="cd00077">
    <property type="entry name" value="HDc"/>
    <property type="match status" value="1"/>
</dbReference>
<dbReference type="AlphaFoldDB" id="A0A0B6WUU3"/>
<dbReference type="Gene3D" id="1.10.3210.10">
    <property type="entry name" value="Hypothetical protein af1432"/>
    <property type="match status" value="1"/>
</dbReference>
<dbReference type="InterPro" id="IPR011006">
    <property type="entry name" value="CheY-like_superfamily"/>
</dbReference>
<dbReference type="InterPro" id="IPR001789">
    <property type="entry name" value="Sig_transdc_resp-reg_receiver"/>
</dbReference>
<dbReference type="InterPro" id="IPR052340">
    <property type="entry name" value="RNase_Y/CdgJ"/>
</dbReference>
<dbReference type="InterPro" id="IPR003607">
    <property type="entry name" value="HD/PDEase_dom"/>
</dbReference>
<evidence type="ECO:0000313" key="4">
    <source>
        <dbReference type="EMBL" id="CDM64502.1"/>
    </source>
</evidence>
<reference evidence="4 5" key="1">
    <citation type="submission" date="2013-12" db="EMBL/GenBank/DDBJ databases">
        <authorList>
            <person name="Stott M."/>
        </authorList>
    </citation>
    <scope>NUCLEOTIDE SEQUENCE [LARGE SCALE GENOMIC DNA]</scope>
    <source>
        <strain evidence="4 5">K22</strain>
    </source>
</reference>
<dbReference type="Pfam" id="PF08668">
    <property type="entry name" value="HDOD"/>
    <property type="match status" value="1"/>
</dbReference>
<organism evidence="4 5">
    <name type="scientific">Pyrinomonas methylaliphatogenes</name>
    <dbReference type="NCBI Taxonomy" id="454194"/>
    <lineage>
        <taxon>Bacteria</taxon>
        <taxon>Pseudomonadati</taxon>
        <taxon>Acidobacteriota</taxon>
        <taxon>Blastocatellia</taxon>
        <taxon>Blastocatellales</taxon>
        <taxon>Pyrinomonadaceae</taxon>
        <taxon>Pyrinomonas</taxon>
    </lineage>
</organism>